<dbReference type="Pfam" id="PF00196">
    <property type="entry name" value="GerE"/>
    <property type="match status" value="1"/>
</dbReference>
<dbReference type="GO" id="GO:0000160">
    <property type="term" value="P:phosphorelay signal transduction system"/>
    <property type="evidence" value="ECO:0007669"/>
    <property type="project" value="InterPro"/>
</dbReference>
<dbReference type="EMBL" id="QPJO01000002">
    <property type="protein sequence ID" value="RCW92322.1"/>
    <property type="molecule type" value="Genomic_DNA"/>
</dbReference>
<organism evidence="6 7">
    <name type="scientific">Winogradskyella arenosi</name>
    <dbReference type="NCBI Taxonomy" id="533325"/>
    <lineage>
        <taxon>Bacteria</taxon>
        <taxon>Pseudomonadati</taxon>
        <taxon>Bacteroidota</taxon>
        <taxon>Flavobacteriia</taxon>
        <taxon>Flavobacteriales</taxon>
        <taxon>Flavobacteriaceae</taxon>
        <taxon>Winogradskyella</taxon>
    </lineage>
</organism>
<dbReference type="RefSeq" id="WP_114308994.1">
    <property type="nucleotide sequence ID" value="NZ_QPJO01000002.1"/>
</dbReference>
<dbReference type="CDD" id="cd06170">
    <property type="entry name" value="LuxR_C_like"/>
    <property type="match status" value="1"/>
</dbReference>
<dbReference type="GO" id="GO:0003677">
    <property type="term" value="F:DNA binding"/>
    <property type="evidence" value="ECO:0007669"/>
    <property type="project" value="UniProtKB-KW"/>
</dbReference>
<dbReference type="InterPro" id="IPR058245">
    <property type="entry name" value="NreC/VraR/RcsB-like_REC"/>
</dbReference>
<dbReference type="PANTHER" id="PTHR43214">
    <property type="entry name" value="TWO-COMPONENT RESPONSE REGULATOR"/>
    <property type="match status" value="1"/>
</dbReference>
<evidence type="ECO:0000256" key="3">
    <source>
        <dbReference type="PROSITE-ProRule" id="PRU00169"/>
    </source>
</evidence>
<dbReference type="InterPro" id="IPR039420">
    <property type="entry name" value="WalR-like"/>
</dbReference>
<accession>A0A368ZFS2</accession>
<protein>
    <submittedName>
        <fullName evidence="6">LuxR family two component transcriptional regulator</fullName>
    </submittedName>
</protein>
<keyword evidence="1 3" id="KW-0597">Phosphoprotein</keyword>
<dbReference type="Pfam" id="PF00072">
    <property type="entry name" value="Response_reg"/>
    <property type="match status" value="1"/>
</dbReference>
<dbReference type="SUPFAM" id="SSF52172">
    <property type="entry name" value="CheY-like"/>
    <property type="match status" value="1"/>
</dbReference>
<dbReference type="InterPro" id="IPR016032">
    <property type="entry name" value="Sig_transdc_resp-reg_C-effctor"/>
</dbReference>
<dbReference type="Gene3D" id="3.40.50.2300">
    <property type="match status" value="1"/>
</dbReference>
<dbReference type="InterPro" id="IPR011006">
    <property type="entry name" value="CheY-like_superfamily"/>
</dbReference>
<dbReference type="InterPro" id="IPR000792">
    <property type="entry name" value="Tscrpt_reg_LuxR_C"/>
</dbReference>
<dbReference type="CDD" id="cd17535">
    <property type="entry name" value="REC_NarL-like"/>
    <property type="match status" value="1"/>
</dbReference>
<evidence type="ECO:0000256" key="2">
    <source>
        <dbReference type="ARBA" id="ARBA00023125"/>
    </source>
</evidence>
<proteinExistence type="predicted"/>
<dbReference type="AlphaFoldDB" id="A0A368ZFS2"/>
<feature type="modified residue" description="4-aspartylphosphate" evidence="3">
    <location>
        <position position="60"/>
    </location>
</feature>
<dbReference type="Proteomes" id="UP000253436">
    <property type="component" value="Unassembled WGS sequence"/>
</dbReference>
<gene>
    <name evidence="6" type="ORF">DFQ08_102346</name>
</gene>
<dbReference type="InterPro" id="IPR001789">
    <property type="entry name" value="Sig_transdc_resp-reg_receiver"/>
</dbReference>
<evidence type="ECO:0000256" key="1">
    <source>
        <dbReference type="ARBA" id="ARBA00022553"/>
    </source>
</evidence>
<dbReference type="SUPFAM" id="SSF46894">
    <property type="entry name" value="C-terminal effector domain of the bipartite response regulators"/>
    <property type="match status" value="1"/>
</dbReference>
<name>A0A368ZFS2_9FLAO</name>
<sequence>MSATYSIIIADDHAMFLDGLTSILSEEKSIKIILTAKTGTQVLKYLRINKDEKIDLVITDINMPEMDGVALNQAIKFEFPQIKTLVVSMLEEAKKIKQLTEANANGYISKNAEKTELLNAITNILEGDNYFSPRIKQVLMEAMFSEKSSPEIALTKRETEVLKLIAQEFTTQEIADQLFLSKHTIESYRKNLISKLGVRNLAGLTRYAVEKGLLA</sequence>
<dbReference type="PROSITE" id="PS50043">
    <property type="entry name" value="HTH_LUXR_2"/>
    <property type="match status" value="1"/>
</dbReference>
<evidence type="ECO:0000259" key="4">
    <source>
        <dbReference type="PROSITE" id="PS50043"/>
    </source>
</evidence>
<feature type="domain" description="HTH luxR-type" evidence="4">
    <location>
        <begin position="147"/>
        <end position="212"/>
    </location>
</feature>
<evidence type="ECO:0000313" key="7">
    <source>
        <dbReference type="Proteomes" id="UP000253436"/>
    </source>
</evidence>
<evidence type="ECO:0000259" key="5">
    <source>
        <dbReference type="PROSITE" id="PS50110"/>
    </source>
</evidence>
<keyword evidence="2" id="KW-0238">DNA-binding</keyword>
<dbReference type="SMART" id="SM00448">
    <property type="entry name" value="REC"/>
    <property type="match status" value="1"/>
</dbReference>
<keyword evidence="7" id="KW-1185">Reference proteome</keyword>
<feature type="domain" description="Response regulatory" evidence="5">
    <location>
        <begin position="6"/>
        <end position="125"/>
    </location>
</feature>
<dbReference type="GO" id="GO:0006355">
    <property type="term" value="P:regulation of DNA-templated transcription"/>
    <property type="evidence" value="ECO:0007669"/>
    <property type="project" value="InterPro"/>
</dbReference>
<comment type="caution">
    <text evidence="6">The sequence shown here is derived from an EMBL/GenBank/DDBJ whole genome shotgun (WGS) entry which is preliminary data.</text>
</comment>
<dbReference type="PANTHER" id="PTHR43214:SF43">
    <property type="entry name" value="TWO-COMPONENT RESPONSE REGULATOR"/>
    <property type="match status" value="1"/>
</dbReference>
<reference evidence="6 7" key="1">
    <citation type="submission" date="2018-07" db="EMBL/GenBank/DDBJ databases">
        <title>Genomic Encyclopedia of Type Strains, Phase III (KMG-III): the genomes of soil and plant-associated and newly described type strains.</title>
        <authorList>
            <person name="Whitman W."/>
        </authorList>
    </citation>
    <scope>NUCLEOTIDE SEQUENCE [LARGE SCALE GENOMIC DNA]</scope>
    <source>
        <strain evidence="6 7">CECT 7958</strain>
    </source>
</reference>
<dbReference type="PROSITE" id="PS50110">
    <property type="entry name" value="RESPONSE_REGULATORY"/>
    <property type="match status" value="1"/>
</dbReference>
<dbReference type="SMART" id="SM00421">
    <property type="entry name" value="HTH_LUXR"/>
    <property type="match status" value="1"/>
</dbReference>
<dbReference type="PRINTS" id="PR00038">
    <property type="entry name" value="HTHLUXR"/>
</dbReference>
<dbReference type="OrthoDB" id="1013073at2"/>
<evidence type="ECO:0000313" key="6">
    <source>
        <dbReference type="EMBL" id="RCW92322.1"/>
    </source>
</evidence>